<dbReference type="Gramene" id="Mp6g08820.1">
    <property type="protein sequence ID" value="Mp6g08820.1.cds1"/>
    <property type="gene ID" value="Mp6g08820"/>
</dbReference>
<organism evidence="2 3">
    <name type="scientific">Marchantia polymorpha</name>
    <name type="common">Common liverwort</name>
    <name type="synonym">Marchantia aquatica</name>
    <dbReference type="NCBI Taxonomy" id="3197"/>
    <lineage>
        <taxon>Eukaryota</taxon>
        <taxon>Viridiplantae</taxon>
        <taxon>Streptophyta</taxon>
        <taxon>Embryophyta</taxon>
        <taxon>Marchantiophyta</taxon>
        <taxon>Marchantiopsida</taxon>
        <taxon>Marchantiidae</taxon>
        <taxon>Marchantiales</taxon>
        <taxon>Marchantiaceae</taxon>
        <taxon>Marchantia</taxon>
    </lineage>
</organism>
<dbReference type="AlphaFoldDB" id="A0A2R6WSW4"/>
<evidence type="ECO:0000313" key="2">
    <source>
        <dbReference type="EMBL" id="PTQ36948.1"/>
    </source>
</evidence>
<name>A0A2R6WSW4_MARPO</name>
<dbReference type="EMBL" id="KZ772732">
    <property type="protein sequence ID" value="PTQ36948.1"/>
    <property type="molecule type" value="Genomic_DNA"/>
</dbReference>
<gene>
    <name evidence="2" type="ORF">MARPO_0060s0037</name>
</gene>
<proteinExistence type="predicted"/>
<protein>
    <submittedName>
        <fullName evidence="2">Uncharacterized protein</fullName>
    </submittedName>
</protein>
<sequence>MCAVSVRFFTERGFLLISIDIGDWTYTIRREPRNMTKGCENGRRRQENARTTHKGRQLQSFLVLLVKIKESRAVKGPANHTIKSMCALHPA</sequence>
<feature type="compositionally biased region" description="Basic and acidic residues" evidence="1">
    <location>
        <begin position="35"/>
        <end position="50"/>
    </location>
</feature>
<reference evidence="3" key="1">
    <citation type="journal article" date="2017" name="Cell">
        <title>Insights into land plant evolution garnered from the Marchantia polymorpha genome.</title>
        <authorList>
            <person name="Bowman J.L."/>
            <person name="Kohchi T."/>
            <person name="Yamato K.T."/>
            <person name="Jenkins J."/>
            <person name="Shu S."/>
            <person name="Ishizaki K."/>
            <person name="Yamaoka S."/>
            <person name="Nishihama R."/>
            <person name="Nakamura Y."/>
            <person name="Berger F."/>
            <person name="Adam C."/>
            <person name="Aki S.S."/>
            <person name="Althoff F."/>
            <person name="Araki T."/>
            <person name="Arteaga-Vazquez M.A."/>
            <person name="Balasubrmanian S."/>
            <person name="Barry K."/>
            <person name="Bauer D."/>
            <person name="Boehm C.R."/>
            <person name="Briginshaw L."/>
            <person name="Caballero-Perez J."/>
            <person name="Catarino B."/>
            <person name="Chen F."/>
            <person name="Chiyoda S."/>
            <person name="Chovatia M."/>
            <person name="Davies K.M."/>
            <person name="Delmans M."/>
            <person name="Demura T."/>
            <person name="Dierschke T."/>
            <person name="Dolan L."/>
            <person name="Dorantes-Acosta A.E."/>
            <person name="Eklund D.M."/>
            <person name="Florent S.N."/>
            <person name="Flores-Sandoval E."/>
            <person name="Fujiyama A."/>
            <person name="Fukuzawa H."/>
            <person name="Galik B."/>
            <person name="Grimanelli D."/>
            <person name="Grimwood J."/>
            <person name="Grossniklaus U."/>
            <person name="Hamada T."/>
            <person name="Haseloff J."/>
            <person name="Hetherington A.J."/>
            <person name="Higo A."/>
            <person name="Hirakawa Y."/>
            <person name="Hundley H.N."/>
            <person name="Ikeda Y."/>
            <person name="Inoue K."/>
            <person name="Inoue S.I."/>
            <person name="Ishida S."/>
            <person name="Jia Q."/>
            <person name="Kakita M."/>
            <person name="Kanazawa T."/>
            <person name="Kawai Y."/>
            <person name="Kawashima T."/>
            <person name="Kennedy M."/>
            <person name="Kinose K."/>
            <person name="Kinoshita T."/>
            <person name="Kohara Y."/>
            <person name="Koide E."/>
            <person name="Komatsu K."/>
            <person name="Kopischke S."/>
            <person name="Kubo M."/>
            <person name="Kyozuka J."/>
            <person name="Lagercrantz U."/>
            <person name="Lin S.S."/>
            <person name="Lindquist E."/>
            <person name="Lipzen A.M."/>
            <person name="Lu C.W."/>
            <person name="De Luna E."/>
            <person name="Martienssen R.A."/>
            <person name="Minamino N."/>
            <person name="Mizutani M."/>
            <person name="Mizutani M."/>
            <person name="Mochizuki N."/>
            <person name="Monte I."/>
            <person name="Mosher R."/>
            <person name="Nagasaki H."/>
            <person name="Nakagami H."/>
            <person name="Naramoto S."/>
            <person name="Nishitani K."/>
            <person name="Ohtani M."/>
            <person name="Okamoto T."/>
            <person name="Okumura M."/>
            <person name="Phillips J."/>
            <person name="Pollak B."/>
            <person name="Reinders A."/>
            <person name="Rovekamp M."/>
            <person name="Sano R."/>
            <person name="Sawa S."/>
            <person name="Schmid M.W."/>
            <person name="Shirakawa M."/>
            <person name="Solano R."/>
            <person name="Spunde A."/>
            <person name="Suetsugu N."/>
            <person name="Sugano S."/>
            <person name="Sugiyama A."/>
            <person name="Sun R."/>
            <person name="Suzuki Y."/>
            <person name="Takenaka M."/>
            <person name="Takezawa D."/>
            <person name="Tomogane H."/>
            <person name="Tsuzuki M."/>
            <person name="Ueda T."/>
            <person name="Umeda M."/>
            <person name="Ward J.M."/>
            <person name="Watanabe Y."/>
            <person name="Yazaki K."/>
            <person name="Yokoyama R."/>
            <person name="Yoshitake Y."/>
            <person name="Yotsui I."/>
            <person name="Zachgo S."/>
            <person name="Schmutz J."/>
        </authorList>
    </citation>
    <scope>NUCLEOTIDE SEQUENCE [LARGE SCALE GENOMIC DNA]</scope>
    <source>
        <strain evidence="3">Tak-1</strain>
    </source>
</reference>
<evidence type="ECO:0000313" key="3">
    <source>
        <dbReference type="Proteomes" id="UP000244005"/>
    </source>
</evidence>
<accession>A0A2R6WSW4</accession>
<dbReference type="Proteomes" id="UP000244005">
    <property type="component" value="Unassembled WGS sequence"/>
</dbReference>
<evidence type="ECO:0000256" key="1">
    <source>
        <dbReference type="SAM" id="MobiDB-lite"/>
    </source>
</evidence>
<keyword evidence="3" id="KW-1185">Reference proteome</keyword>
<feature type="region of interest" description="Disordered" evidence="1">
    <location>
        <begin position="35"/>
        <end position="54"/>
    </location>
</feature>